<feature type="transmembrane region" description="Helical" evidence="2">
    <location>
        <begin position="601"/>
        <end position="622"/>
    </location>
</feature>
<feature type="compositionally biased region" description="Low complexity" evidence="1">
    <location>
        <begin position="765"/>
        <end position="788"/>
    </location>
</feature>
<feature type="compositionally biased region" description="Polar residues" evidence="1">
    <location>
        <begin position="789"/>
        <end position="802"/>
    </location>
</feature>
<feature type="transmembrane region" description="Helical" evidence="2">
    <location>
        <begin position="460"/>
        <end position="485"/>
    </location>
</feature>
<name>A0ABW1D5P2_9ACTN</name>
<sequence>MTALSIPLGEKVIEQGVAACGLVCSLAALVVGLIGLTPKAPLATERLAGAANDLAKAVKEQWQAEWLLRRLQDPWPMRVRWDAADPLLSDHEGNVGCDRLDGEFDGIATLFRRLPGGRLVVLGGPGAGKSVLALRLTLDLLKERGDGEPVPVLFSLSTWHPQQCHLHEWMAHRLALDHGTLAAQARPGVTIARELLADGRILPVLDGLDEIPPPLRREALRRLNSEIDAGAPVLLTCRTEAYSEIARDCDVFTAAAVIELRSLTLDELARYLNGTSRRGAPPGATKWREVLKLLADQPQKPIAQSLSTMLSVPLMAAMARAIYSDTAAHPGDLLDSRFAEPAVLEAHLLDAYIPATFAPAPGPPGTAAPRWTIAQVTRWLGFLAVQSERRGRRAIAWWELPQALPCTVRLLPFGLLACVAILGAWCVFYRFQEVSWSVVAVTLYMIALGVGLRTQPNIRAALLAGALSGILIGITQDLNTASIDITLGGPGPMLTVLPLRPNERYFANMAVYGLATALLLGAAGIGRRPRPLTIPLRLSRGGHVPADKPAQVLDLIRSATRGLTRGMLGGVGIGLISGLCCGTAAGLRAQDLFAAVFMREVKLWVSGGLILGLVSGLLGALYRCSERSADTAAAPSPLSSLRADRHAAFGRALLGLLFMWPLLLLAEALGRLGMIDNGRDLVILLLVPLGPLVILLAAWGRLLAARLWLCGLGRLPWRLMTFLTEAHKRGVLRQAGAAYEFRHIRLQERLACLDQPPVSPPSRPAWPGTTSPPAISSATTSDSSCGSTPTPIAQPTDPLSQPGSPPRR</sequence>
<evidence type="ECO:0000256" key="2">
    <source>
        <dbReference type="SAM" id="Phobius"/>
    </source>
</evidence>
<keyword evidence="2" id="KW-0472">Membrane</keyword>
<feature type="transmembrane region" description="Helical" evidence="2">
    <location>
        <begin position="16"/>
        <end position="36"/>
    </location>
</feature>
<accession>A0ABW1D5P2</accession>
<evidence type="ECO:0000256" key="1">
    <source>
        <dbReference type="SAM" id="MobiDB-lite"/>
    </source>
</evidence>
<evidence type="ECO:0000313" key="5">
    <source>
        <dbReference type="Proteomes" id="UP001596058"/>
    </source>
</evidence>
<keyword evidence="5" id="KW-1185">Reference proteome</keyword>
<dbReference type="Pfam" id="PF05729">
    <property type="entry name" value="NACHT"/>
    <property type="match status" value="1"/>
</dbReference>
<feature type="transmembrane region" description="Helical" evidence="2">
    <location>
        <begin position="681"/>
        <end position="704"/>
    </location>
</feature>
<evidence type="ECO:0000313" key="4">
    <source>
        <dbReference type="EMBL" id="MFC5832553.1"/>
    </source>
</evidence>
<feature type="transmembrane region" description="Helical" evidence="2">
    <location>
        <begin position="567"/>
        <end position="589"/>
    </location>
</feature>
<feature type="domain" description="NACHT" evidence="3">
    <location>
        <begin position="119"/>
        <end position="273"/>
    </location>
</feature>
<dbReference type="InterPro" id="IPR027417">
    <property type="entry name" value="P-loop_NTPase"/>
</dbReference>
<dbReference type="Proteomes" id="UP001596058">
    <property type="component" value="Unassembled WGS sequence"/>
</dbReference>
<protein>
    <submittedName>
        <fullName evidence="4">NACHT domain-containing protein</fullName>
    </submittedName>
</protein>
<gene>
    <name evidence="4" type="ORF">ACFPZ3_52610</name>
</gene>
<dbReference type="RefSeq" id="WP_379521993.1">
    <property type="nucleotide sequence ID" value="NZ_JBHSPA010000081.1"/>
</dbReference>
<dbReference type="EMBL" id="JBHSPA010000081">
    <property type="protein sequence ID" value="MFC5832553.1"/>
    <property type="molecule type" value="Genomic_DNA"/>
</dbReference>
<comment type="caution">
    <text evidence="4">The sequence shown here is derived from an EMBL/GenBank/DDBJ whole genome shotgun (WGS) entry which is preliminary data.</text>
</comment>
<dbReference type="Gene3D" id="3.40.50.300">
    <property type="entry name" value="P-loop containing nucleotide triphosphate hydrolases"/>
    <property type="match status" value="1"/>
</dbReference>
<feature type="region of interest" description="Disordered" evidence="1">
    <location>
        <begin position="755"/>
        <end position="808"/>
    </location>
</feature>
<feature type="transmembrane region" description="Helical" evidence="2">
    <location>
        <begin position="434"/>
        <end position="453"/>
    </location>
</feature>
<dbReference type="InterPro" id="IPR007111">
    <property type="entry name" value="NACHT_NTPase"/>
</dbReference>
<proteinExistence type="predicted"/>
<dbReference type="SUPFAM" id="SSF52540">
    <property type="entry name" value="P-loop containing nucleoside triphosphate hydrolases"/>
    <property type="match status" value="1"/>
</dbReference>
<keyword evidence="2" id="KW-1133">Transmembrane helix</keyword>
<keyword evidence="2" id="KW-0812">Transmembrane</keyword>
<feature type="transmembrane region" description="Helical" evidence="2">
    <location>
        <begin position="410"/>
        <end position="428"/>
    </location>
</feature>
<evidence type="ECO:0000259" key="3">
    <source>
        <dbReference type="Pfam" id="PF05729"/>
    </source>
</evidence>
<feature type="transmembrane region" description="Helical" evidence="2">
    <location>
        <begin position="505"/>
        <end position="525"/>
    </location>
</feature>
<feature type="transmembrane region" description="Helical" evidence="2">
    <location>
        <begin position="648"/>
        <end position="669"/>
    </location>
</feature>
<organism evidence="4 5">
    <name type="scientific">Nonomuraea insulae</name>
    <dbReference type="NCBI Taxonomy" id="1616787"/>
    <lineage>
        <taxon>Bacteria</taxon>
        <taxon>Bacillati</taxon>
        <taxon>Actinomycetota</taxon>
        <taxon>Actinomycetes</taxon>
        <taxon>Streptosporangiales</taxon>
        <taxon>Streptosporangiaceae</taxon>
        <taxon>Nonomuraea</taxon>
    </lineage>
</organism>
<reference evidence="5" key="1">
    <citation type="journal article" date="2019" name="Int. J. Syst. Evol. Microbiol.">
        <title>The Global Catalogue of Microorganisms (GCM) 10K type strain sequencing project: providing services to taxonomists for standard genome sequencing and annotation.</title>
        <authorList>
            <consortium name="The Broad Institute Genomics Platform"/>
            <consortium name="The Broad Institute Genome Sequencing Center for Infectious Disease"/>
            <person name="Wu L."/>
            <person name="Ma J."/>
        </authorList>
    </citation>
    <scope>NUCLEOTIDE SEQUENCE [LARGE SCALE GENOMIC DNA]</scope>
    <source>
        <strain evidence="5">CCUG 53903</strain>
    </source>
</reference>